<comment type="caution">
    <text evidence="3">The sequence shown here is derived from an EMBL/GenBank/DDBJ whole genome shotgun (WGS) entry which is preliminary data.</text>
</comment>
<feature type="signal peptide" evidence="1">
    <location>
        <begin position="1"/>
        <end position="24"/>
    </location>
</feature>
<evidence type="ECO:0000259" key="2">
    <source>
        <dbReference type="Pfam" id="PF26390"/>
    </source>
</evidence>
<feature type="chain" id="PRO_5021877813" description="Magnetosome protein MamS/MamX domain-containing protein" evidence="1">
    <location>
        <begin position="25"/>
        <end position="152"/>
    </location>
</feature>
<feature type="domain" description="Magnetosome protein MamS/MamX" evidence="2">
    <location>
        <begin position="50"/>
        <end position="135"/>
    </location>
</feature>
<protein>
    <recommendedName>
        <fullName evidence="2">Magnetosome protein MamS/MamX domain-containing protein</fullName>
    </recommendedName>
</protein>
<evidence type="ECO:0000313" key="3">
    <source>
        <dbReference type="EMBL" id="TLD41969.1"/>
    </source>
</evidence>
<keyword evidence="1" id="KW-0732">Signal</keyword>
<dbReference type="Proteomes" id="UP000319783">
    <property type="component" value="Unassembled WGS sequence"/>
</dbReference>
<dbReference type="AlphaFoldDB" id="A0A533QC09"/>
<evidence type="ECO:0000256" key="1">
    <source>
        <dbReference type="SAM" id="SignalP"/>
    </source>
</evidence>
<organism evidence="3 4">
    <name type="scientific">Candidatus Jettenia ecosi</name>
    <dbReference type="NCBI Taxonomy" id="2494326"/>
    <lineage>
        <taxon>Bacteria</taxon>
        <taxon>Pseudomonadati</taxon>
        <taxon>Planctomycetota</taxon>
        <taxon>Candidatus Brocadiia</taxon>
        <taxon>Candidatus Brocadiales</taxon>
        <taxon>Candidatus Brocadiaceae</taxon>
        <taxon>Candidatus Jettenia</taxon>
    </lineage>
</organism>
<reference evidence="3 4" key="1">
    <citation type="submission" date="2019-04" db="EMBL/GenBank/DDBJ databases">
        <title>Genome of a novel bacterium Candidatus Jettenia ecosi reconstructed from metagenome of an anammox bioreactor.</title>
        <authorList>
            <person name="Mardanov A.V."/>
            <person name="Beletsky A.V."/>
            <person name="Ravin N.V."/>
            <person name="Botchkova E.A."/>
            <person name="Litti Y.V."/>
            <person name="Nozhevnikova A.N."/>
        </authorList>
    </citation>
    <scope>NUCLEOTIDE SEQUENCE [LARGE SCALE GENOMIC DNA]</scope>
    <source>
        <strain evidence="3">J2</strain>
    </source>
</reference>
<sequence>MKKIGILMAMITIFSFFSATRSFAQQEMQWRGGGGWGTGSPYGRMYDPKTVETITGEVVSVDTITPMKGMGYGVHLMVKTDKEKISVHLGPGWYIGNQDTKIEPKDKVEITGSRITLEGKPAIIAAEIKKGEEVLKLRDEKGFPLWSGWRRR</sequence>
<dbReference type="EMBL" id="SULG01000031">
    <property type="protein sequence ID" value="TLD41969.1"/>
    <property type="molecule type" value="Genomic_DNA"/>
</dbReference>
<dbReference type="Pfam" id="PF26390">
    <property type="entry name" value="MamS_MamX"/>
    <property type="match status" value="1"/>
</dbReference>
<proteinExistence type="predicted"/>
<name>A0A533QC09_9BACT</name>
<accession>A0A533QC09</accession>
<evidence type="ECO:0000313" key="4">
    <source>
        <dbReference type="Proteomes" id="UP000319783"/>
    </source>
</evidence>
<gene>
    <name evidence="3" type="ORF">JETT_1758</name>
</gene>
<dbReference type="InterPro" id="IPR058837">
    <property type="entry name" value="MamS_MamX_dom"/>
</dbReference>